<dbReference type="Pfam" id="PF13508">
    <property type="entry name" value="Acetyltransf_7"/>
    <property type="match status" value="1"/>
</dbReference>
<dbReference type="PANTHER" id="PTHR43800:SF1">
    <property type="entry name" value="PEPTIDYL-LYSINE N-ACETYLTRANSFERASE YJAB"/>
    <property type="match status" value="1"/>
</dbReference>
<proteinExistence type="predicted"/>
<evidence type="ECO:0000313" key="5">
    <source>
        <dbReference type="Proteomes" id="UP000824265"/>
    </source>
</evidence>
<reference evidence="4" key="1">
    <citation type="journal article" date="2021" name="PeerJ">
        <title>Extensive microbial diversity within the chicken gut microbiome revealed by metagenomics and culture.</title>
        <authorList>
            <person name="Gilroy R."/>
            <person name="Ravi A."/>
            <person name="Getino M."/>
            <person name="Pursley I."/>
            <person name="Horton D.L."/>
            <person name="Alikhan N.F."/>
            <person name="Baker D."/>
            <person name="Gharbi K."/>
            <person name="Hall N."/>
            <person name="Watson M."/>
            <person name="Adriaenssens E.M."/>
            <person name="Foster-Nyarko E."/>
            <person name="Jarju S."/>
            <person name="Secka A."/>
            <person name="Antonio M."/>
            <person name="Oren A."/>
            <person name="Chaudhuri R.R."/>
            <person name="La Ragione R."/>
            <person name="Hildebrand F."/>
            <person name="Pallen M.J."/>
        </authorList>
    </citation>
    <scope>NUCLEOTIDE SEQUENCE</scope>
    <source>
        <strain evidence="4">CHK195-6426</strain>
    </source>
</reference>
<dbReference type="EMBL" id="DXGH01000064">
    <property type="protein sequence ID" value="HIW82147.1"/>
    <property type="molecule type" value="Genomic_DNA"/>
</dbReference>
<evidence type="ECO:0000313" key="4">
    <source>
        <dbReference type="EMBL" id="HIW82147.1"/>
    </source>
</evidence>
<dbReference type="InterPro" id="IPR000182">
    <property type="entry name" value="GNAT_dom"/>
</dbReference>
<protein>
    <submittedName>
        <fullName evidence="4">GNAT family N-acetyltransferase</fullName>
        <ecNumber evidence="4">2.3.1.-</ecNumber>
    </submittedName>
</protein>
<accession>A0A9D1R8P3</accession>
<evidence type="ECO:0000256" key="2">
    <source>
        <dbReference type="ARBA" id="ARBA00023315"/>
    </source>
</evidence>
<name>A0A9D1R8P3_9FIRM</name>
<dbReference type="Proteomes" id="UP000824265">
    <property type="component" value="Unassembled WGS sequence"/>
</dbReference>
<dbReference type="CDD" id="cd04301">
    <property type="entry name" value="NAT_SF"/>
    <property type="match status" value="1"/>
</dbReference>
<dbReference type="EC" id="2.3.1.-" evidence="4"/>
<keyword evidence="2 4" id="KW-0012">Acyltransferase</keyword>
<comment type="caution">
    <text evidence="4">The sequence shown here is derived from an EMBL/GenBank/DDBJ whole genome shotgun (WGS) entry which is preliminary data.</text>
</comment>
<dbReference type="GO" id="GO:0016747">
    <property type="term" value="F:acyltransferase activity, transferring groups other than amino-acyl groups"/>
    <property type="evidence" value="ECO:0007669"/>
    <property type="project" value="InterPro"/>
</dbReference>
<dbReference type="AlphaFoldDB" id="A0A9D1R8P3"/>
<sequence>MIRERKETEIDRIMEIWLDTNQKAHSFISPRYWEEHFAPVKEMMPKARVYVYEEERSGEILGFVGLSGDYIAGIFVCEKCQSQGVGKQLMDFVKSIKGRLSLHVYRKNKGAVAFYKREGFTVASEEKEESTGEQEYFMVWK</sequence>
<dbReference type="Gene3D" id="3.40.630.30">
    <property type="match status" value="1"/>
</dbReference>
<dbReference type="PANTHER" id="PTHR43800">
    <property type="entry name" value="PEPTIDYL-LYSINE N-ACETYLTRANSFERASE YJAB"/>
    <property type="match status" value="1"/>
</dbReference>
<keyword evidence="1 4" id="KW-0808">Transferase</keyword>
<evidence type="ECO:0000256" key="1">
    <source>
        <dbReference type="ARBA" id="ARBA00022679"/>
    </source>
</evidence>
<reference evidence="4" key="2">
    <citation type="submission" date="2021-04" db="EMBL/GenBank/DDBJ databases">
        <authorList>
            <person name="Gilroy R."/>
        </authorList>
    </citation>
    <scope>NUCLEOTIDE SEQUENCE</scope>
    <source>
        <strain evidence="4">CHK195-6426</strain>
    </source>
</reference>
<gene>
    <name evidence="4" type="ORF">H9742_11645</name>
</gene>
<organism evidence="4 5">
    <name type="scientific">Candidatus Acetatifactor stercoripullorum</name>
    <dbReference type="NCBI Taxonomy" id="2838414"/>
    <lineage>
        <taxon>Bacteria</taxon>
        <taxon>Bacillati</taxon>
        <taxon>Bacillota</taxon>
        <taxon>Clostridia</taxon>
        <taxon>Lachnospirales</taxon>
        <taxon>Lachnospiraceae</taxon>
        <taxon>Acetatifactor</taxon>
    </lineage>
</organism>
<evidence type="ECO:0000259" key="3">
    <source>
        <dbReference type="PROSITE" id="PS51186"/>
    </source>
</evidence>
<dbReference type="PROSITE" id="PS51186">
    <property type="entry name" value="GNAT"/>
    <property type="match status" value="1"/>
</dbReference>
<dbReference type="InterPro" id="IPR016181">
    <property type="entry name" value="Acyl_CoA_acyltransferase"/>
</dbReference>
<dbReference type="SUPFAM" id="SSF55729">
    <property type="entry name" value="Acyl-CoA N-acyltransferases (Nat)"/>
    <property type="match status" value="1"/>
</dbReference>
<feature type="domain" description="N-acetyltransferase" evidence="3">
    <location>
        <begin position="1"/>
        <end position="141"/>
    </location>
</feature>